<reference evidence="1 2" key="1">
    <citation type="submission" date="2018-10" db="EMBL/GenBank/DDBJ databases">
        <title>Improved assembly of the deer mouse Peromyscus maniculatus genome.</title>
        <authorList>
            <person name="Lassance J.-M."/>
            <person name="Hoekstra H.E."/>
        </authorList>
    </citation>
    <scope>NUCLEOTIDE SEQUENCE [LARGE SCALE GENOMIC DNA]</scope>
</reference>
<evidence type="ECO:0000313" key="1">
    <source>
        <dbReference type="Ensembl" id="ENSPEMP00000007546.1"/>
    </source>
</evidence>
<organism evidence="1 2">
    <name type="scientific">Peromyscus maniculatus bairdii</name>
    <name type="common">Prairie deer mouse</name>
    <dbReference type="NCBI Taxonomy" id="230844"/>
    <lineage>
        <taxon>Eukaryota</taxon>
        <taxon>Metazoa</taxon>
        <taxon>Chordata</taxon>
        <taxon>Craniata</taxon>
        <taxon>Vertebrata</taxon>
        <taxon>Euteleostomi</taxon>
        <taxon>Mammalia</taxon>
        <taxon>Eutheria</taxon>
        <taxon>Euarchontoglires</taxon>
        <taxon>Glires</taxon>
        <taxon>Rodentia</taxon>
        <taxon>Myomorpha</taxon>
        <taxon>Muroidea</taxon>
        <taxon>Cricetidae</taxon>
        <taxon>Neotominae</taxon>
        <taxon>Peromyscus</taxon>
    </lineage>
</organism>
<sequence>TLQFLFQVS</sequence>
<accession>A0A8C8TF59</accession>
<reference evidence="1" key="2">
    <citation type="submission" date="2025-08" db="UniProtKB">
        <authorList>
            <consortium name="Ensembl"/>
        </authorList>
    </citation>
    <scope>IDENTIFICATION</scope>
</reference>
<name>A0A8C8TF59_PERMB</name>
<proteinExistence type="predicted"/>
<dbReference type="Proteomes" id="UP000694547">
    <property type="component" value="Chromosome 5"/>
</dbReference>
<protein>
    <submittedName>
        <fullName evidence="1">Predicted gene, 17720</fullName>
    </submittedName>
</protein>
<evidence type="ECO:0000313" key="2">
    <source>
        <dbReference type="Proteomes" id="UP000694547"/>
    </source>
</evidence>
<keyword evidence="2" id="KW-1185">Reference proteome</keyword>
<reference evidence="1" key="3">
    <citation type="submission" date="2025-09" db="UniProtKB">
        <authorList>
            <consortium name="Ensembl"/>
        </authorList>
    </citation>
    <scope>IDENTIFICATION</scope>
</reference>
<dbReference type="Ensembl" id="ENSPEMT00000011688.2">
    <property type="protein sequence ID" value="ENSPEMP00000007546.1"/>
    <property type="gene ID" value="ENSPEMG00000009468.2"/>
</dbReference>